<evidence type="ECO:0000259" key="24">
    <source>
        <dbReference type="PROSITE" id="PS50158"/>
    </source>
</evidence>
<dbReference type="GO" id="GO:0008233">
    <property type="term" value="F:peptidase activity"/>
    <property type="evidence" value="ECO:0007669"/>
    <property type="project" value="UniProtKB-KW"/>
</dbReference>
<dbReference type="Proteomes" id="UP000629468">
    <property type="component" value="Unassembled WGS sequence"/>
</dbReference>
<dbReference type="GO" id="GO:0006397">
    <property type="term" value="P:mRNA processing"/>
    <property type="evidence" value="ECO:0007669"/>
    <property type="project" value="UniProtKB-KW"/>
</dbReference>
<feature type="region of interest" description="Disordered" evidence="23">
    <location>
        <begin position="774"/>
        <end position="886"/>
    </location>
</feature>
<keyword evidence="3" id="KW-1188">Viral release from host cell</keyword>
<dbReference type="InterPro" id="IPR054722">
    <property type="entry name" value="PolX-like_BBD"/>
</dbReference>
<dbReference type="InterPro" id="IPR036875">
    <property type="entry name" value="Znf_CCHC_sf"/>
</dbReference>
<proteinExistence type="predicted"/>
<keyword evidence="2" id="KW-0815">Transposition</keyword>
<evidence type="ECO:0008006" key="28">
    <source>
        <dbReference type="Google" id="ProtNLM"/>
    </source>
</evidence>
<comment type="function">
    <text evidence="1">The aspartyl protease (PR) mediates the proteolytic cleavages of the Gag and Gag-Pol polyproteins after assembly of the VLP.</text>
</comment>
<feature type="region of interest" description="Disordered" evidence="23">
    <location>
        <begin position="952"/>
        <end position="1064"/>
    </location>
</feature>
<evidence type="ECO:0000256" key="17">
    <source>
        <dbReference type="ARBA" id="ARBA00022932"/>
    </source>
</evidence>
<keyword evidence="9" id="KW-0547">Nucleotide-binding</keyword>
<keyword evidence="7" id="KW-0540">Nuclease</keyword>
<keyword evidence="15" id="KW-0229">DNA integration</keyword>
<dbReference type="GO" id="GO:0006310">
    <property type="term" value="P:DNA recombination"/>
    <property type="evidence" value="ECO:0007669"/>
    <property type="project" value="UniProtKB-KW"/>
</dbReference>
<dbReference type="PANTHER" id="PTHR42648:SF11">
    <property type="entry name" value="TRANSPOSON TY4-P GAG-POL POLYPROTEIN"/>
    <property type="match status" value="1"/>
</dbReference>
<evidence type="ECO:0000256" key="15">
    <source>
        <dbReference type="ARBA" id="ARBA00022908"/>
    </source>
</evidence>
<protein>
    <recommendedName>
        <fullName evidence="28">Integrase catalytic domain-containing protein</fullName>
    </recommendedName>
</protein>
<dbReference type="GO" id="GO:0006508">
    <property type="term" value="P:proteolysis"/>
    <property type="evidence" value="ECO:0007669"/>
    <property type="project" value="UniProtKB-KW"/>
</dbReference>
<feature type="compositionally biased region" description="Pro residues" evidence="23">
    <location>
        <begin position="690"/>
        <end position="708"/>
    </location>
</feature>
<gene>
    <name evidence="26" type="ORF">Agabi119p4_2462</name>
</gene>
<keyword evidence="22" id="KW-0862">Zinc</keyword>
<evidence type="ECO:0000256" key="21">
    <source>
        <dbReference type="ARBA" id="ARBA00049244"/>
    </source>
</evidence>
<dbReference type="GO" id="GO:0005524">
    <property type="term" value="F:ATP binding"/>
    <property type="evidence" value="ECO:0007669"/>
    <property type="project" value="UniProtKB-KW"/>
</dbReference>
<evidence type="ECO:0000256" key="14">
    <source>
        <dbReference type="ARBA" id="ARBA00022884"/>
    </source>
</evidence>
<organism evidence="26 27">
    <name type="scientific">Agaricus bisporus var. burnettii</name>
    <dbReference type="NCBI Taxonomy" id="192524"/>
    <lineage>
        <taxon>Eukaryota</taxon>
        <taxon>Fungi</taxon>
        <taxon>Dikarya</taxon>
        <taxon>Basidiomycota</taxon>
        <taxon>Agaricomycotina</taxon>
        <taxon>Agaricomycetes</taxon>
        <taxon>Agaricomycetidae</taxon>
        <taxon>Agaricales</taxon>
        <taxon>Agaricineae</taxon>
        <taxon>Agaricaceae</taxon>
        <taxon>Agaricus</taxon>
    </lineage>
</organism>
<dbReference type="Pfam" id="PF13976">
    <property type="entry name" value="gag_pre-integrs"/>
    <property type="match status" value="1"/>
</dbReference>
<evidence type="ECO:0000256" key="16">
    <source>
        <dbReference type="ARBA" id="ARBA00022918"/>
    </source>
</evidence>
<feature type="region of interest" description="Disordered" evidence="23">
    <location>
        <begin position="1"/>
        <end position="51"/>
    </location>
</feature>
<feature type="region of interest" description="Disordered" evidence="23">
    <location>
        <begin position="71"/>
        <end position="156"/>
    </location>
</feature>
<feature type="compositionally biased region" description="Low complexity" evidence="23">
    <location>
        <begin position="146"/>
        <end position="156"/>
    </location>
</feature>
<feature type="region of interest" description="Disordered" evidence="23">
    <location>
        <begin position="672"/>
        <end position="711"/>
    </location>
</feature>
<keyword evidence="6" id="KW-0548">Nucleotidyltransferase</keyword>
<evidence type="ECO:0000256" key="6">
    <source>
        <dbReference type="ARBA" id="ARBA00022695"/>
    </source>
</evidence>
<feature type="region of interest" description="Disordered" evidence="23">
    <location>
        <begin position="618"/>
        <end position="655"/>
    </location>
</feature>
<evidence type="ECO:0000313" key="27">
    <source>
        <dbReference type="Proteomes" id="UP000629468"/>
    </source>
</evidence>
<keyword evidence="16" id="KW-0695">RNA-directed DNA polymerase</keyword>
<name>A0A8H7F944_AGABI</name>
<dbReference type="Pfam" id="PF22936">
    <property type="entry name" value="Pol_BBD"/>
    <property type="match status" value="1"/>
</dbReference>
<dbReference type="InterPro" id="IPR039537">
    <property type="entry name" value="Retrotran_Ty1/copia-like"/>
</dbReference>
<keyword evidence="12" id="KW-0067">ATP-binding</keyword>
<dbReference type="InterPro" id="IPR012337">
    <property type="entry name" value="RNaseH-like_sf"/>
</dbReference>
<dbReference type="GO" id="GO:0003964">
    <property type="term" value="F:RNA-directed DNA polymerase activity"/>
    <property type="evidence" value="ECO:0007669"/>
    <property type="project" value="UniProtKB-KW"/>
</dbReference>
<dbReference type="SUPFAM" id="SSF53098">
    <property type="entry name" value="Ribonuclease H-like"/>
    <property type="match status" value="1"/>
</dbReference>
<keyword evidence="19" id="KW-0233">DNA recombination</keyword>
<evidence type="ECO:0000313" key="26">
    <source>
        <dbReference type="EMBL" id="KAF7783086.1"/>
    </source>
</evidence>
<keyword evidence="4" id="KW-0507">mRNA processing</keyword>
<keyword evidence="22" id="KW-0863">Zinc-finger</keyword>
<keyword evidence="8" id="KW-0479">Metal-binding</keyword>
<feature type="domain" description="CCHC-type" evidence="24">
    <location>
        <begin position="60"/>
        <end position="75"/>
    </location>
</feature>
<dbReference type="SMART" id="SM00343">
    <property type="entry name" value="ZnF_C2HC"/>
    <property type="match status" value="2"/>
</dbReference>
<dbReference type="GO" id="GO:0003887">
    <property type="term" value="F:DNA-directed DNA polymerase activity"/>
    <property type="evidence" value="ECO:0007669"/>
    <property type="project" value="UniProtKB-KW"/>
</dbReference>
<sequence>MASQSRTHTPYAWDTISTRFGASPTRLRASTSTTTPSGSHSPSPHSLGPISGPKNASIACSFCGRVGHMSRRCRKRKNAKKRAQERSRLSGTSKSNVTGPLGHLSGIGAALPAVKTPPTPPGDVSTGSGSPGSDIPLRASALGAYSSPSSSPSPSSPLQLDADFFWLADTGATSHMTPHRHWFKSYSPHRIPIRLADNSTVYSAGVGSVVFQPVVNGKETRAVEFTRVLHVPDLRSNLLSCLYLARHKGFNITISAHSIDFKYQARTLFTATIHSNNSAELDGSTVTSETAFSVSTLPVDLSLWHRRFIHHNYADVKSMISKDLVSGLKLESNSSPDSICEPCLAGKMHSLPFPSSLNHNRSPLELVHSDLHGPLPVASHSGYKYWITFIDDATRFRAVYLLKAKSEAFEAFKVYKSWAETQLRVKLRALQDDKGGEYMSKAFISFTELAGIERRHSTRNRPQQNGLAERANRTMGERITAMLSESRLPPSFWGECISSMVHVWNMLPTASLLGTTPFQAFYKRKPDVSHLRVWGCTSYVHVQRDKRNFLQPHYEKCVFIGYPVGYKGWKFYNPVTKRTVISERADFDERYFPGTSKAQLEAVPSFACLPESLPIPNDTLSHSGLPPLQDEGGDNHFPPARPKTPTLSASVPPEEKPVLPLPLPVIPPFIPPQYTSSAMPRKAKQQPAPASTPYPSRPPLQAPPPPAHPNAARLTVSDIETMLKPEYAITGLMNLANWSLDSHENRAIMDAVRNRGIAPAVAIANTEASALAKGNVKGPSGQPTGIGAAPPAVKAPPRVPIPPPRVPTPPPPVPSRPPSPPRAPSPSASVLSSKHPISPGSSSSGPSVATVSVCDSEDSSMALDYEDATTPRPASPEDEEHLNSEESVEAVITLINSAVEIFEALSASDWKQGLIEAFPTIMDGDVNRIHSAFTKKITRLRAILPPAVEAPASAVDAPATRVNPRDAPPPAESAKAKPPKKKVRVDPTSSDVTPPATAPLMEVDEPAAPHPASGKAPTTPLPIPSSKRAPPPSSAPSVSFRAPSAPRKRRQGKHTSHGASRRAIILTPPKDSPVTAASFTPEVINNLNRLLKSDIKSDVILTHASVEGNGICIAASRVPSPAEISFVLKHVRRIFPSPNVPIGHSPITSTSYLKIVDIPHVPASSKEWALKQHEAFINALNKSPVGASLAKLIKHKPRFMRASPHSDSCWAWIDIHDTVAGSNARLYISKFISVGGVNCQIKGARPHSGSVHCARCQRWGHHSDQCRAKCARCSLCSGPHTEANHFKCVDAKRVNVRQCANCTAAKRPADKRSHSATDAKVCPFWKNRFDRAWLKRQFPARST</sequence>
<evidence type="ECO:0000256" key="20">
    <source>
        <dbReference type="ARBA" id="ARBA00048173"/>
    </source>
</evidence>
<evidence type="ECO:0000256" key="2">
    <source>
        <dbReference type="ARBA" id="ARBA00022578"/>
    </source>
</evidence>
<dbReference type="Gene3D" id="3.30.420.10">
    <property type="entry name" value="Ribonuclease H-like superfamily/Ribonuclease H"/>
    <property type="match status" value="1"/>
</dbReference>
<keyword evidence="11" id="KW-0378">Hydrolase</keyword>
<evidence type="ECO:0000256" key="13">
    <source>
        <dbReference type="ARBA" id="ARBA00022842"/>
    </source>
</evidence>
<dbReference type="GO" id="GO:0005634">
    <property type="term" value="C:nucleus"/>
    <property type="evidence" value="ECO:0007669"/>
    <property type="project" value="UniProtKB-ARBA"/>
</dbReference>
<dbReference type="Pfam" id="PF25597">
    <property type="entry name" value="SH3_retrovirus"/>
    <property type="match status" value="1"/>
</dbReference>
<evidence type="ECO:0000256" key="12">
    <source>
        <dbReference type="ARBA" id="ARBA00022840"/>
    </source>
</evidence>
<evidence type="ECO:0000256" key="19">
    <source>
        <dbReference type="ARBA" id="ARBA00023172"/>
    </source>
</evidence>
<dbReference type="GO" id="GO:0003723">
    <property type="term" value="F:RNA binding"/>
    <property type="evidence" value="ECO:0007669"/>
    <property type="project" value="UniProtKB-KW"/>
</dbReference>
<dbReference type="SUPFAM" id="SSF57756">
    <property type="entry name" value="Retrovirus zinc finger-like domains"/>
    <property type="match status" value="1"/>
</dbReference>
<evidence type="ECO:0000256" key="11">
    <source>
        <dbReference type="ARBA" id="ARBA00022801"/>
    </source>
</evidence>
<evidence type="ECO:0000256" key="18">
    <source>
        <dbReference type="ARBA" id="ARBA00023113"/>
    </source>
</evidence>
<evidence type="ECO:0000256" key="3">
    <source>
        <dbReference type="ARBA" id="ARBA00022612"/>
    </source>
</evidence>
<evidence type="ECO:0000256" key="4">
    <source>
        <dbReference type="ARBA" id="ARBA00022664"/>
    </source>
</evidence>
<dbReference type="InterPro" id="IPR036397">
    <property type="entry name" value="RNaseH_sf"/>
</dbReference>
<dbReference type="InterPro" id="IPR057670">
    <property type="entry name" value="SH3_retrovirus"/>
</dbReference>
<feature type="compositionally biased region" description="Basic residues" evidence="23">
    <location>
        <begin position="71"/>
        <end position="81"/>
    </location>
</feature>
<evidence type="ECO:0000256" key="23">
    <source>
        <dbReference type="SAM" id="MobiDB-lite"/>
    </source>
</evidence>
<dbReference type="PANTHER" id="PTHR42648">
    <property type="entry name" value="TRANSPOSASE, PUTATIVE-RELATED"/>
    <property type="match status" value="1"/>
</dbReference>
<keyword evidence="17" id="KW-0239">DNA-directed DNA polymerase</keyword>
<evidence type="ECO:0000256" key="22">
    <source>
        <dbReference type="PROSITE-ProRule" id="PRU00047"/>
    </source>
</evidence>
<dbReference type="InterPro" id="IPR001878">
    <property type="entry name" value="Znf_CCHC"/>
</dbReference>
<dbReference type="GO" id="GO:0015074">
    <property type="term" value="P:DNA integration"/>
    <property type="evidence" value="ECO:0007669"/>
    <property type="project" value="UniProtKB-KW"/>
</dbReference>
<evidence type="ECO:0000256" key="5">
    <source>
        <dbReference type="ARBA" id="ARBA00022670"/>
    </source>
</evidence>
<feature type="compositionally biased region" description="Polar residues" evidence="23">
    <location>
        <begin position="89"/>
        <end position="98"/>
    </location>
</feature>
<dbReference type="GO" id="GO:0008270">
    <property type="term" value="F:zinc ion binding"/>
    <property type="evidence" value="ECO:0007669"/>
    <property type="project" value="UniProtKB-KW"/>
</dbReference>
<keyword evidence="5" id="KW-0645">Protease</keyword>
<comment type="catalytic activity">
    <reaction evidence="21">
        <text>DNA(n) + a 2'-deoxyribonucleoside 5'-triphosphate = DNA(n+1) + diphosphate</text>
        <dbReference type="Rhea" id="RHEA:22508"/>
        <dbReference type="Rhea" id="RHEA-COMP:17339"/>
        <dbReference type="Rhea" id="RHEA-COMP:17340"/>
        <dbReference type="ChEBI" id="CHEBI:33019"/>
        <dbReference type="ChEBI" id="CHEBI:61560"/>
        <dbReference type="ChEBI" id="CHEBI:173112"/>
        <dbReference type="EC" id="2.7.7.7"/>
    </reaction>
</comment>
<evidence type="ECO:0000256" key="9">
    <source>
        <dbReference type="ARBA" id="ARBA00022741"/>
    </source>
</evidence>
<dbReference type="PROSITE" id="PS50994">
    <property type="entry name" value="INTEGRASE"/>
    <property type="match status" value="1"/>
</dbReference>
<comment type="caution">
    <text evidence="26">The sequence shown here is derived from an EMBL/GenBank/DDBJ whole genome shotgun (WGS) entry which is preliminary data.</text>
</comment>
<accession>A0A8H7F944</accession>
<feature type="compositionally biased region" description="Pro residues" evidence="23">
    <location>
        <begin position="793"/>
        <end position="824"/>
    </location>
</feature>
<evidence type="ECO:0000256" key="7">
    <source>
        <dbReference type="ARBA" id="ARBA00022722"/>
    </source>
</evidence>
<comment type="catalytic activity">
    <reaction evidence="20">
        <text>DNA(n) + a 2'-deoxyribonucleoside 5'-triphosphate = DNA(n+1) + diphosphate</text>
        <dbReference type="Rhea" id="RHEA:22508"/>
        <dbReference type="Rhea" id="RHEA-COMP:17339"/>
        <dbReference type="Rhea" id="RHEA-COMP:17340"/>
        <dbReference type="ChEBI" id="CHEBI:33019"/>
        <dbReference type="ChEBI" id="CHEBI:61560"/>
        <dbReference type="ChEBI" id="CHEBI:173112"/>
        <dbReference type="EC" id="2.7.7.49"/>
    </reaction>
</comment>
<keyword evidence="10" id="KW-0255">Endonuclease</keyword>
<dbReference type="GO" id="GO:0032196">
    <property type="term" value="P:transposition"/>
    <property type="evidence" value="ECO:0007669"/>
    <property type="project" value="UniProtKB-KW"/>
</dbReference>
<evidence type="ECO:0000256" key="1">
    <source>
        <dbReference type="ARBA" id="ARBA00002180"/>
    </source>
</evidence>
<keyword evidence="17" id="KW-0808">Transferase</keyword>
<feature type="compositionally biased region" description="Low complexity" evidence="23">
    <location>
        <begin position="1035"/>
        <end position="1045"/>
    </location>
</feature>
<keyword evidence="13" id="KW-0460">Magnesium</keyword>
<feature type="domain" description="Integrase catalytic" evidence="25">
    <location>
        <begin position="359"/>
        <end position="525"/>
    </location>
</feature>
<dbReference type="GO" id="GO:0004519">
    <property type="term" value="F:endonuclease activity"/>
    <property type="evidence" value="ECO:0007669"/>
    <property type="project" value="UniProtKB-KW"/>
</dbReference>
<evidence type="ECO:0000259" key="25">
    <source>
        <dbReference type="PROSITE" id="PS50994"/>
    </source>
</evidence>
<dbReference type="PROSITE" id="PS50158">
    <property type="entry name" value="ZF_CCHC"/>
    <property type="match status" value="1"/>
</dbReference>
<keyword evidence="18" id="KW-0917">Virion maturation</keyword>
<feature type="compositionally biased region" description="Basic residues" evidence="23">
    <location>
        <begin position="1046"/>
        <end position="1060"/>
    </location>
</feature>
<dbReference type="InterPro" id="IPR025724">
    <property type="entry name" value="GAG-pre-integrase_dom"/>
</dbReference>
<dbReference type="InterPro" id="IPR001584">
    <property type="entry name" value="Integrase_cat-core"/>
</dbReference>
<evidence type="ECO:0000256" key="10">
    <source>
        <dbReference type="ARBA" id="ARBA00022759"/>
    </source>
</evidence>
<feature type="compositionally biased region" description="Low complexity" evidence="23">
    <location>
        <begin position="825"/>
        <end position="853"/>
    </location>
</feature>
<feature type="compositionally biased region" description="Pro residues" evidence="23">
    <location>
        <begin position="1019"/>
        <end position="1034"/>
    </location>
</feature>
<reference evidence="26 27" key="1">
    <citation type="journal article" name="Sci. Rep.">
        <title>Telomere-to-telomere assembled and centromere annotated genomes of the two main subspecies of the button mushroom Agaricus bisporus reveal especially polymorphic chromosome ends.</title>
        <authorList>
            <person name="Sonnenberg A.S.M."/>
            <person name="Sedaghat-Telgerd N."/>
            <person name="Lavrijssen B."/>
            <person name="Ohm R.A."/>
            <person name="Hendrickx P.M."/>
            <person name="Scholtmeijer K."/>
            <person name="Baars J.J.P."/>
            <person name="van Peer A."/>
        </authorList>
    </citation>
    <scope>NUCLEOTIDE SEQUENCE [LARGE SCALE GENOMIC DNA]</scope>
    <source>
        <strain evidence="26 27">H119_p4</strain>
    </source>
</reference>
<keyword evidence="14" id="KW-0694">RNA-binding</keyword>
<evidence type="ECO:0000256" key="8">
    <source>
        <dbReference type="ARBA" id="ARBA00022723"/>
    </source>
</evidence>
<feature type="compositionally biased region" description="Low complexity" evidence="23">
    <location>
        <begin position="30"/>
        <end position="51"/>
    </location>
</feature>
<dbReference type="EMBL" id="JABXXO010000003">
    <property type="protein sequence ID" value="KAF7783086.1"/>
    <property type="molecule type" value="Genomic_DNA"/>
</dbReference>